<dbReference type="Pfam" id="PF13538">
    <property type="entry name" value="UvrD_C_2"/>
    <property type="match status" value="1"/>
</dbReference>
<feature type="domain" description="AAA+ ATPase" evidence="3">
    <location>
        <begin position="164"/>
        <end position="309"/>
    </location>
</feature>
<dbReference type="PANTHER" id="PTHR43788">
    <property type="entry name" value="DNA2/NAM7 HELICASE FAMILY MEMBER"/>
    <property type="match status" value="1"/>
</dbReference>
<evidence type="ECO:0000256" key="2">
    <source>
        <dbReference type="ARBA" id="ARBA00022840"/>
    </source>
</evidence>
<evidence type="ECO:0000313" key="5">
    <source>
        <dbReference type="Proteomes" id="UP000822862"/>
    </source>
</evidence>
<dbReference type="InterPro" id="IPR003593">
    <property type="entry name" value="AAA+_ATPase"/>
</dbReference>
<dbReference type="Gene3D" id="2.30.30.940">
    <property type="match status" value="1"/>
</dbReference>
<dbReference type="SMART" id="SM00382">
    <property type="entry name" value="AAA"/>
    <property type="match status" value="1"/>
</dbReference>
<evidence type="ECO:0000256" key="1">
    <source>
        <dbReference type="ARBA" id="ARBA00022741"/>
    </source>
</evidence>
<dbReference type="InterPro" id="IPR006344">
    <property type="entry name" value="RecD"/>
</dbReference>
<evidence type="ECO:0000313" key="4">
    <source>
        <dbReference type="EMBL" id="QZA58158.1"/>
    </source>
</evidence>
<evidence type="ECO:0000259" key="3">
    <source>
        <dbReference type="SMART" id="SM00382"/>
    </source>
</evidence>
<dbReference type="InterPro" id="IPR050534">
    <property type="entry name" value="Coronavir_polyprotein_1ab"/>
</dbReference>
<accession>A0ABX8Z1H0</accession>
<dbReference type="EMBL" id="CP075585">
    <property type="protein sequence ID" value="QZA58158.1"/>
    <property type="molecule type" value="Genomic_DNA"/>
</dbReference>
<gene>
    <name evidence="4" type="ORF">RHAB15C_0000028</name>
</gene>
<keyword evidence="5" id="KW-1185">Reference proteome</keyword>
<name>A0ABX8Z1H0_9BACT</name>
<dbReference type="PANTHER" id="PTHR43788:SF6">
    <property type="entry name" value="DNA HELICASE B"/>
    <property type="match status" value="1"/>
</dbReference>
<reference evidence="4 5" key="1">
    <citation type="submission" date="2021-05" db="EMBL/GenBank/DDBJ databases">
        <title>Ecology and evolution of chlamydial symbionts of arthropods.</title>
        <authorList>
            <person name="Halter T."/>
            <person name="Sixt B.S."/>
            <person name="Toenshoff E.R."/>
            <person name="Koestlbacher S."/>
            <person name="Schulz F."/>
            <person name="Kostanjsek R."/>
            <person name="Collingro A."/>
            <person name="Hendrickx F."/>
            <person name="Horn M."/>
        </authorList>
    </citation>
    <scope>NUCLEOTIDE SEQUENCE [LARGE SCALE GENOMIC DNA]</scope>
    <source>
        <strain evidence="4 5">15C</strain>
    </source>
</reference>
<dbReference type="GO" id="GO:0008854">
    <property type="term" value="F:exodeoxyribonuclease V activity"/>
    <property type="evidence" value="ECO:0007669"/>
    <property type="project" value="UniProtKB-EC"/>
</dbReference>
<sequence>MLPSKNHFSHWPLLESLLEQGIFCYLDLYFAKKMLPSGPENQALLLAILFSISRQGHLALHLEKISLQEQLRTIGLIDIPQELISSALASLPDALIDRNAQDMHKLICLDSHFLYLQKYRVQENQILSSLLHLLENKRPHYKSPKQLTNELNCEQKQAVLLALTHSFSLITGGPGTGKTFTAAQIILQACTQKDSRILLTAPTGKAVAQLENSLQKILPSLSWQSGTLHSILHKAQKQNLPLLADIILVDESSMIDASSFAKLLPLIRTDSHVILIGDQNQLPPVESGNIFADLVEIAPFLQIPLTQLKKVLRSDSPAILEFSQAICKSDIKKAIQLLQEQKIKWIDLSEGLSHEKIWDLCQKKIPPYSFNISPNPQKLIPYIDCFRLLSCMRQGPLGVDALNQFLLKKTFENTPLQNLWVFPILIQRNSPDQDLYNGDSGILVRKKTTSVIDKQLKTTDYAIFYNRQNKQEYRKIDALALPSFETGYCLSVHKSQGSECDEIVIVLPTGSSVFGREVLYTAVTRARKKACLITSMQTFIETLNHSSYKVSGLKSRIKAMKYTCPFITR</sequence>
<organism evidence="4 5">
    <name type="scientific">Candidatus Rhabdochlamydia porcellionis</name>
    <dbReference type="NCBI Taxonomy" id="225148"/>
    <lineage>
        <taxon>Bacteria</taxon>
        <taxon>Pseudomonadati</taxon>
        <taxon>Chlamydiota</taxon>
        <taxon>Chlamydiia</taxon>
        <taxon>Parachlamydiales</taxon>
        <taxon>Candidatus Rhabdochlamydiaceae</taxon>
        <taxon>Candidatus Rhabdochlamydia</taxon>
    </lineage>
</organism>
<keyword evidence="2" id="KW-0067">ATP-binding</keyword>
<protein>
    <submittedName>
        <fullName evidence="4">RecBCD enzyme subunit RecD</fullName>
        <ecNumber evidence="4">3.1.11.5</ecNumber>
    </submittedName>
</protein>
<keyword evidence="1" id="KW-0547">Nucleotide-binding</keyword>
<proteinExistence type="predicted"/>
<dbReference type="NCBIfam" id="TIGR01447">
    <property type="entry name" value="recD"/>
    <property type="match status" value="1"/>
</dbReference>
<dbReference type="InterPro" id="IPR027417">
    <property type="entry name" value="P-loop_NTPase"/>
</dbReference>
<dbReference type="CDD" id="cd17933">
    <property type="entry name" value="DEXSc_RecD-like"/>
    <property type="match status" value="1"/>
</dbReference>
<dbReference type="Proteomes" id="UP000822862">
    <property type="component" value="Chromosome"/>
</dbReference>
<dbReference type="Pfam" id="PF13604">
    <property type="entry name" value="AAA_30"/>
    <property type="match status" value="1"/>
</dbReference>
<dbReference type="InterPro" id="IPR027785">
    <property type="entry name" value="UvrD-like_helicase_C"/>
</dbReference>
<dbReference type="CDD" id="cd18809">
    <property type="entry name" value="SF1_C_RecD"/>
    <property type="match status" value="1"/>
</dbReference>
<keyword evidence="4" id="KW-0378">Hydrolase</keyword>
<dbReference type="EC" id="3.1.11.5" evidence="4"/>
<dbReference type="Gene3D" id="3.40.50.300">
    <property type="entry name" value="P-loop containing nucleotide triphosphate hydrolases"/>
    <property type="match status" value="2"/>
</dbReference>
<dbReference type="RefSeq" id="WP_194845866.1">
    <property type="nucleotide sequence ID" value="NZ_CP075585.1"/>
</dbReference>
<dbReference type="SUPFAM" id="SSF52540">
    <property type="entry name" value="P-loop containing nucleoside triphosphate hydrolases"/>
    <property type="match status" value="1"/>
</dbReference>